<dbReference type="RefSeq" id="WP_159445325.1">
    <property type="nucleotide sequence ID" value="NZ_AP026671.1"/>
</dbReference>
<dbReference type="OrthoDB" id="9803649at2"/>
<proteinExistence type="predicted"/>
<dbReference type="AlphaFoldDB" id="A0A1W1WUP7"/>
<dbReference type="Pfam" id="PF08668">
    <property type="entry name" value="HDOD"/>
    <property type="match status" value="1"/>
</dbReference>
<keyword evidence="3" id="KW-1185">Reference proteome</keyword>
<protein>
    <submittedName>
        <fullName evidence="2">HD-like signal output (HDOD) domain, no enzymatic activity</fullName>
    </submittedName>
</protein>
<dbReference type="PANTHER" id="PTHR33525:SF3">
    <property type="entry name" value="RIBONUCLEASE Y"/>
    <property type="match status" value="1"/>
</dbReference>
<dbReference type="Gene3D" id="1.10.3210.10">
    <property type="entry name" value="Hypothetical protein af1432"/>
    <property type="match status" value="1"/>
</dbReference>
<sequence>MIAAIVDAVENLPPVPNVINELQNLYYMDAYNAHDIENIIKKDPALVANILKIANSPIYEFAREIVDIRQAIVLFGLDKIIEFALASYVNELLTFDLELYHISTEDFLRLSQRKSVIAGQLIENKKDKFLVSNTAFLADIAKIIIANYAKKENIELQFDENISLNELDEIEKSQFGFDTIEITTYIFDKWNFEKNMVDLMKNFKKQENLHQRAIFIARDIINIKAELIEENREKYEETSKIHL</sequence>
<dbReference type="PANTHER" id="PTHR33525">
    <property type="match status" value="1"/>
</dbReference>
<accession>A0A1W1WUP7</accession>
<evidence type="ECO:0000313" key="2">
    <source>
        <dbReference type="EMBL" id="SMC09760.1"/>
    </source>
</evidence>
<evidence type="ECO:0000259" key="1">
    <source>
        <dbReference type="PROSITE" id="PS51833"/>
    </source>
</evidence>
<dbReference type="STRING" id="1069081.SAMN05660197_1582"/>
<dbReference type="EMBL" id="FWWZ01000001">
    <property type="protein sequence ID" value="SMC09760.1"/>
    <property type="molecule type" value="Genomic_DNA"/>
</dbReference>
<dbReference type="InterPro" id="IPR052340">
    <property type="entry name" value="RNase_Y/CdgJ"/>
</dbReference>
<evidence type="ECO:0000313" key="3">
    <source>
        <dbReference type="Proteomes" id="UP000192602"/>
    </source>
</evidence>
<dbReference type="PROSITE" id="PS51833">
    <property type="entry name" value="HDOD"/>
    <property type="match status" value="1"/>
</dbReference>
<name>A0A1W1WUP7_9BACT</name>
<dbReference type="InterPro" id="IPR013976">
    <property type="entry name" value="HDOD"/>
</dbReference>
<dbReference type="SUPFAM" id="SSF109604">
    <property type="entry name" value="HD-domain/PDEase-like"/>
    <property type="match status" value="1"/>
</dbReference>
<gene>
    <name evidence="2" type="ORF">SAMN05660197_1582</name>
</gene>
<feature type="domain" description="HDOD" evidence="1">
    <location>
        <begin position="12"/>
        <end position="206"/>
    </location>
</feature>
<organism evidence="2 3">
    <name type="scientific">Nitratiruptor tergarcus DSM 16512</name>
    <dbReference type="NCBI Taxonomy" id="1069081"/>
    <lineage>
        <taxon>Bacteria</taxon>
        <taxon>Pseudomonadati</taxon>
        <taxon>Campylobacterota</taxon>
        <taxon>Epsilonproteobacteria</taxon>
        <taxon>Nautiliales</taxon>
        <taxon>Nitratiruptoraceae</taxon>
        <taxon>Nitratiruptor</taxon>
    </lineage>
</organism>
<reference evidence="3" key="1">
    <citation type="submission" date="2017-04" db="EMBL/GenBank/DDBJ databases">
        <authorList>
            <person name="Varghese N."/>
            <person name="Submissions S."/>
        </authorList>
    </citation>
    <scope>NUCLEOTIDE SEQUENCE [LARGE SCALE GENOMIC DNA]</scope>
    <source>
        <strain evidence="3">DSM 16512</strain>
    </source>
</reference>
<dbReference type="Proteomes" id="UP000192602">
    <property type="component" value="Unassembled WGS sequence"/>
</dbReference>